<name>A0A0E9XFZ8_ANGAN</name>
<accession>A0A0E9XFZ8</accession>
<reference evidence="1" key="2">
    <citation type="journal article" date="2015" name="Fish Shellfish Immunol.">
        <title>Early steps in the European eel (Anguilla anguilla)-Vibrio vulnificus interaction in the gills: Role of the RtxA13 toxin.</title>
        <authorList>
            <person name="Callol A."/>
            <person name="Pajuelo D."/>
            <person name="Ebbesson L."/>
            <person name="Teles M."/>
            <person name="MacKenzie S."/>
            <person name="Amaro C."/>
        </authorList>
    </citation>
    <scope>NUCLEOTIDE SEQUENCE</scope>
</reference>
<dbReference type="EMBL" id="GBXM01007236">
    <property type="protein sequence ID" value="JAI01342.1"/>
    <property type="molecule type" value="Transcribed_RNA"/>
</dbReference>
<protein>
    <submittedName>
        <fullName evidence="1">Uncharacterized protein</fullName>
    </submittedName>
</protein>
<evidence type="ECO:0000313" key="1">
    <source>
        <dbReference type="EMBL" id="JAI01342.1"/>
    </source>
</evidence>
<organism evidence="1">
    <name type="scientific">Anguilla anguilla</name>
    <name type="common">European freshwater eel</name>
    <name type="synonym">Muraena anguilla</name>
    <dbReference type="NCBI Taxonomy" id="7936"/>
    <lineage>
        <taxon>Eukaryota</taxon>
        <taxon>Metazoa</taxon>
        <taxon>Chordata</taxon>
        <taxon>Craniata</taxon>
        <taxon>Vertebrata</taxon>
        <taxon>Euteleostomi</taxon>
        <taxon>Actinopterygii</taxon>
        <taxon>Neopterygii</taxon>
        <taxon>Teleostei</taxon>
        <taxon>Anguilliformes</taxon>
        <taxon>Anguillidae</taxon>
        <taxon>Anguilla</taxon>
    </lineage>
</organism>
<proteinExistence type="predicted"/>
<dbReference type="AlphaFoldDB" id="A0A0E9XFZ8"/>
<sequence length="27" mass="3062">MEGGVSIKRRQQVERSSCSVVQTLARR</sequence>
<reference evidence="1" key="1">
    <citation type="submission" date="2014-11" db="EMBL/GenBank/DDBJ databases">
        <authorList>
            <person name="Amaro Gonzalez C."/>
        </authorList>
    </citation>
    <scope>NUCLEOTIDE SEQUENCE</scope>
</reference>